<keyword evidence="3" id="KW-1185">Reference proteome</keyword>
<gene>
    <name evidence="2" type="ORF">T9A_02312</name>
</gene>
<dbReference type="EMBL" id="ARXU01000009">
    <property type="protein sequence ID" value="KGD60577.1"/>
    <property type="molecule type" value="Genomic_DNA"/>
</dbReference>
<name>A0ABR4WBE8_9GAMM</name>
<dbReference type="InterPro" id="IPR016181">
    <property type="entry name" value="Acyl_CoA_acyltransferase"/>
</dbReference>
<dbReference type="Pfam" id="PF00583">
    <property type="entry name" value="Acetyltransf_1"/>
    <property type="match status" value="1"/>
</dbReference>
<dbReference type="RefSeq" id="WP_035248572.1">
    <property type="nucleotide sequence ID" value="NZ_ARXU01000009.1"/>
</dbReference>
<evidence type="ECO:0000313" key="3">
    <source>
        <dbReference type="Proteomes" id="UP000029443"/>
    </source>
</evidence>
<dbReference type="Proteomes" id="UP000029443">
    <property type="component" value="Unassembled WGS sequence"/>
</dbReference>
<feature type="domain" description="N-acetyltransferase" evidence="1">
    <location>
        <begin position="37"/>
        <end position="142"/>
    </location>
</feature>
<reference evidence="2 3" key="1">
    <citation type="submission" date="2012-09" db="EMBL/GenBank/DDBJ databases">
        <title>Genome Sequence of alkane-degrading Bacterium Alcanivorax jadensis T9.</title>
        <authorList>
            <person name="Lai Q."/>
            <person name="Shao Z."/>
        </authorList>
    </citation>
    <scope>NUCLEOTIDE SEQUENCE [LARGE SCALE GENOMIC DNA]</scope>
    <source>
        <strain evidence="2 3">T9</strain>
    </source>
</reference>
<organism evidence="2 3">
    <name type="scientific">Alcanivorax jadensis T9</name>
    <dbReference type="NCBI Taxonomy" id="1177181"/>
    <lineage>
        <taxon>Bacteria</taxon>
        <taxon>Pseudomonadati</taxon>
        <taxon>Pseudomonadota</taxon>
        <taxon>Gammaproteobacteria</taxon>
        <taxon>Oceanospirillales</taxon>
        <taxon>Alcanivoracaceae</taxon>
        <taxon>Alcanivorax</taxon>
    </lineage>
</organism>
<dbReference type="SUPFAM" id="SSF55729">
    <property type="entry name" value="Acyl-CoA N-acyltransferases (Nat)"/>
    <property type="match status" value="1"/>
</dbReference>
<evidence type="ECO:0000259" key="1">
    <source>
        <dbReference type="Pfam" id="PF00583"/>
    </source>
</evidence>
<proteinExistence type="predicted"/>
<sequence length="196" mass="22999">MSHVEIRPVTGFAVEPWLDELAELRIQVFRDFPYLYEGDRDYERRYLDRYAQSDRSVFVLALEFNRLVGAATALPLMDADEEFQAPFRQLGAELGSVFYFGESVLLQPYRGEGVGHRFFDLREQYAADFGFLHTAFCAVERPDDHPLRPDSYRPLDDFWRGRGYFPQKQLVAHFDWTDVGEVTPTRKAMQFWLHSL</sequence>
<protein>
    <submittedName>
        <fullName evidence="2">Histone acetyltransferase HPA2-like acetyltransferase</fullName>
    </submittedName>
</protein>
<dbReference type="InterPro" id="IPR000182">
    <property type="entry name" value="GNAT_dom"/>
</dbReference>
<accession>A0ABR4WBE8</accession>
<dbReference type="Gene3D" id="3.40.630.30">
    <property type="match status" value="1"/>
</dbReference>
<evidence type="ECO:0000313" key="2">
    <source>
        <dbReference type="EMBL" id="KGD60577.1"/>
    </source>
</evidence>
<comment type="caution">
    <text evidence="2">The sequence shown here is derived from an EMBL/GenBank/DDBJ whole genome shotgun (WGS) entry which is preliminary data.</text>
</comment>